<dbReference type="InterPro" id="IPR013087">
    <property type="entry name" value="Znf_C2H2_type"/>
</dbReference>
<name>K2RV40_MACPH</name>
<keyword evidence="5" id="KW-0805">Transcription regulation</keyword>
<reference evidence="10 11" key="1">
    <citation type="journal article" date="2012" name="BMC Genomics">
        <title>Tools to kill: Genome of one of the most destructive plant pathogenic fungi Macrophomina phaseolina.</title>
        <authorList>
            <person name="Islam M.S."/>
            <person name="Haque M.S."/>
            <person name="Islam M.M."/>
            <person name="Emdad E.M."/>
            <person name="Halim A."/>
            <person name="Hossen Q.M.M."/>
            <person name="Hossain M.Z."/>
            <person name="Ahmed B."/>
            <person name="Rahim S."/>
            <person name="Rahman M.S."/>
            <person name="Alam M.M."/>
            <person name="Hou S."/>
            <person name="Wan X."/>
            <person name="Saito J.A."/>
            <person name="Alam M."/>
        </authorList>
    </citation>
    <scope>NUCLEOTIDE SEQUENCE [LARGE SCALE GENOMIC DNA]</scope>
    <source>
        <strain evidence="10 11">MS6</strain>
    </source>
</reference>
<evidence type="ECO:0000259" key="9">
    <source>
        <dbReference type="PROSITE" id="PS50157"/>
    </source>
</evidence>
<dbReference type="eggNOG" id="ENOG502T2DH">
    <property type="taxonomic scope" value="Eukaryota"/>
</dbReference>
<evidence type="ECO:0000256" key="2">
    <source>
        <dbReference type="ARBA" id="ARBA00022723"/>
    </source>
</evidence>
<feature type="domain" description="C2H2-type" evidence="9">
    <location>
        <begin position="63"/>
        <end position="93"/>
    </location>
</feature>
<organism evidence="10 11">
    <name type="scientific">Macrophomina phaseolina (strain MS6)</name>
    <name type="common">Charcoal rot fungus</name>
    <dbReference type="NCBI Taxonomy" id="1126212"/>
    <lineage>
        <taxon>Eukaryota</taxon>
        <taxon>Fungi</taxon>
        <taxon>Dikarya</taxon>
        <taxon>Ascomycota</taxon>
        <taxon>Pezizomycotina</taxon>
        <taxon>Dothideomycetes</taxon>
        <taxon>Dothideomycetes incertae sedis</taxon>
        <taxon>Botryosphaeriales</taxon>
        <taxon>Botryosphaeriaceae</taxon>
        <taxon>Macrophomina</taxon>
    </lineage>
</organism>
<dbReference type="InParanoid" id="K2RV40"/>
<evidence type="ECO:0000256" key="8">
    <source>
        <dbReference type="PROSITE-ProRule" id="PRU00042"/>
    </source>
</evidence>
<dbReference type="SMART" id="SM00355">
    <property type="entry name" value="ZnF_C2H2"/>
    <property type="match status" value="3"/>
</dbReference>
<keyword evidence="2" id="KW-0479">Metal-binding</keyword>
<dbReference type="Proteomes" id="UP000007129">
    <property type="component" value="Unassembled WGS sequence"/>
</dbReference>
<dbReference type="VEuPathDB" id="FungiDB:MPH_04073"/>
<keyword evidence="7" id="KW-0539">Nucleus</keyword>
<keyword evidence="3 8" id="KW-0863">Zinc-finger</keyword>
<keyword evidence="6" id="KW-0804">Transcription</keyword>
<evidence type="ECO:0000256" key="6">
    <source>
        <dbReference type="ARBA" id="ARBA00023163"/>
    </source>
</evidence>
<keyword evidence="4" id="KW-0862">Zinc</keyword>
<evidence type="ECO:0000256" key="4">
    <source>
        <dbReference type="ARBA" id="ARBA00022833"/>
    </source>
</evidence>
<evidence type="ECO:0000256" key="1">
    <source>
        <dbReference type="ARBA" id="ARBA00004123"/>
    </source>
</evidence>
<dbReference type="PROSITE" id="PS00028">
    <property type="entry name" value="ZINC_FINGER_C2H2_1"/>
    <property type="match status" value="1"/>
</dbReference>
<dbReference type="GO" id="GO:0005634">
    <property type="term" value="C:nucleus"/>
    <property type="evidence" value="ECO:0007669"/>
    <property type="project" value="UniProtKB-SubCell"/>
</dbReference>
<dbReference type="OrthoDB" id="10004641at2759"/>
<gene>
    <name evidence="10" type="ORF">MPH_04073</name>
</gene>
<evidence type="ECO:0000256" key="5">
    <source>
        <dbReference type="ARBA" id="ARBA00023015"/>
    </source>
</evidence>
<dbReference type="HOGENOM" id="CLU_1570921_0_0_1"/>
<proteinExistence type="predicted"/>
<dbReference type="EMBL" id="AHHD01000182">
    <property type="protein sequence ID" value="EKG18658.1"/>
    <property type="molecule type" value="Genomic_DNA"/>
</dbReference>
<dbReference type="PANTHER" id="PTHR46179">
    <property type="entry name" value="ZINC FINGER PROTEIN"/>
    <property type="match status" value="1"/>
</dbReference>
<dbReference type="PROSITE" id="PS50157">
    <property type="entry name" value="ZINC_FINGER_C2H2_2"/>
    <property type="match status" value="1"/>
</dbReference>
<sequence>MGISDCNLSFYSQHELNEHQEWFPHAELPLPCPLDKYNACHRRCANAADQQAHLKALHADEVYACPDEGCGLVFTAPGFVKEHVKSEHSVQARKAFPCPMAKVARCGSVFVSANSAKHHARKMHARLEVECPGKEEWECELLFESKEFAEIHARHDHRAKSRYQWLDGGK</sequence>
<protein>
    <submittedName>
        <fullName evidence="10">Zinc finger C2H2-type protein</fullName>
    </submittedName>
</protein>
<evidence type="ECO:0000313" key="10">
    <source>
        <dbReference type="EMBL" id="EKG18658.1"/>
    </source>
</evidence>
<dbReference type="Gene3D" id="3.30.160.60">
    <property type="entry name" value="Classic Zinc Finger"/>
    <property type="match status" value="1"/>
</dbReference>
<comment type="subcellular location">
    <subcellularLocation>
        <location evidence="1">Nucleus</location>
    </subcellularLocation>
</comment>
<dbReference type="InterPro" id="IPR051061">
    <property type="entry name" value="Zinc_finger_trans_reg"/>
</dbReference>
<dbReference type="STRING" id="1126212.K2RV40"/>
<dbReference type="AlphaFoldDB" id="K2RV40"/>
<accession>K2RV40</accession>
<dbReference type="PANTHER" id="PTHR46179:SF13">
    <property type="entry name" value="C2H2-TYPE DOMAIN-CONTAINING PROTEIN"/>
    <property type="match status" value="1"/>
</dbReference>
<comment type="caution">
    <text evidence="10">The sequence shown here is derived from an EMBL/GenBank/DDBJ whole genome shotgun (WGS) entry which is preliminary data.</text>
</comment>
<dbReference type="GO" id="GO:0008270">
    <property type="term" value="F:zinc ion binding"/>
    <property type="evidence" value="ECO:0007669"/>
    <property type="project" value="UniProtKB-KW"/>
</dbReference>
<evidence type="ECO:0000256" key="7">
    <source>
        <dbReference type="ARBA" id="ARBA00023242"/>
    </source>
</evidence>
<dbReference type="GO" id="GO:0006357">
    <property type="term" value="P:regulation of transcription by RNA polymerase II"/>
    <property type="evidence" value="ECO:0007669"/>
    <property type="project" value="TreeGrafter"/>
</dbReference>
<evidence type="ECO:0000256" key="3">
    <source>
        <dbReference type="ARBA" id="ARBA00022771"/>
    </source>
</evidence>
<evidence type="ECO:0000313" key="11">
    <source>
        <dbReference type="Proteomes" id="UP000007129"/>
    </source>
</evidence>